<feature type="transmembrane region" description="Helical" evidence="2">
    <location>
        <begin position="6"/>
        <end position="31"/>
    </location>
</feature>
<dbReference type="GO" id="GO:0016020">
    <property type="term" value="C:membrane"/>
    <property type="evidence" value="ECO:0007669"/>
    <property type="project" value="UniProtKB-UniRule"/>
</dbReference>
<keyword evidence="1 2" id="KW-1133">Transmembrane helix</keyword>
<reference evidence="4 5" key="1">
    <citation type="submission" date="2019-04" db="EMBL/GenBank/DDBJ databases">
        <authorList>
            <person name="Van Vliet M D."/>
        </authorList>
    </citation>
    <scope>NUCLEOTIDE SEQUENCE [LARGE SCALE GENOMIC DNA]</scope>
    <source>
        <strain evidence="4 5">F1</strain>
    </source>
</reference>
<dbReference type="InterPro" id="IPR045095">
    <property type="entry name" value="ACDP"/>
</dbReference>
<dbReference type="EMBL" id="CAAHFG010000004">
    <property type="protein sequence ID" value="VGO16641.1"/>
    <property type="molecule type" value="Genomic_DNA"/>
</dbReference>
<dbReference type="PANTHER" id="PTHR12064:SF94">
    <property type="entry name" value="UNEXTENDED PROTEIN"/>
    <property type="match status" value="1"/>
</dbReference>
<dbReference type="Pfam" id="PF01595">
    <property type="entry name" value="CNNM"/>
    <property type="match status" value="1"/>
</dbReference>
<keyword evidence="5" id="KW-1185">Reference proteome</keyword>
<evidence type="ECO:0000313" key="4">
    <source>
        <dbReference type="EMBL" id="VGO16641.1"/>
    </source>
</evidence>
<feature type="transmembrane region" description="Helical" evidence="2">
    <location>
        <begin position="59"/>
        <end position="78"/>
    </location>
</feature>
<name>A0A6C2UAV3_PONDE</name>
<evidence type="ECO:0000313" key="5">
    <source>
        <dbReference type="Proteomes" id="UP000366872"/>
    </source>
</evidence>
<keyword evidence="1 2" id="KW-0472">Membrane</keyword>
<evidence type="ECO:0000256" key="2">
    <source>
        <dbReference type="SAM" id="Phobius"/>
    </source>
</evidence>
<evidence type="ECO:0000256" key="1">
    <source>
        <dbReference type="PROSITE-ProRule" id="PRU01193"/>
    </source>
</evidence>
<keyword evidence="1 2" id="KW-0812">Transmembrane</keyword>
<dbReference type="PROSITE" id="PS51846">
    <property type="entry name" value="CNNM"/>
    <property type="match status" value="1"/>
</dbReference>
<gene>
    <name evidence="4" type="ORF">PDESU_05232</name>
</gene>
<organism evidence="4 5">
    <name type="scientific">Pontiella desulfatans</name>
    <dbReference type="NCBI Taxonomy" id="2750659"/>
    <lineage>
        <taxon>Bacteria</taxon>
        <taxon>Pseudomonadati</taxon>
        <taxon>Kiritimatiellota</taxon>
        <taxon>Kiritimatiellia</taxon>
        <taxon>Kiritimatiellales</taxon>
        <taxon>Pontiellaceae</taxon>
        <taxon>Pontiella</taxon>
    </lineage>
</organism>
<protein>
    <recommendedName>
        <fullName evidence="3">CNNM transmembrane domain-containing protein</fullName>
    </recommendedName>
</protein>
<accession>A0A6C2UAV3</accession>
<dbReference type="PANTHER" id="PTHR12064">
    <property type="entry name" value="METAL TRANSPORTER CNNM"/>
    <property type="match status" value="1"/>
</dbReference>
<dbReference type="InterPro" id="IPR002550">
    <property type="entry name" value="CNNM"/>
</dbReference>
<dbReference type="RefSeq" id="WP_136082178.1">
    <property type="nucleotide sequence ID" value="NZ_CAAHFG010000004.1"/>
</dbReference>
<dbReference type="AlphaFoldDB" id="A0A6C2UAV3"/>
<evidence type="ECO:0000259" key="3">
    <source>
        <dbReference type="PROSITE" id="PS51846"/>
    </source>
</evidence>
<dbReference type="Proteomes" id="UP000366872">
    <property type="component" value="Unassembled WGS sequence"/>
</dbReference>
<proteinExistence type="predicted"/>
<sequence>MAPAAFTWIGILILIIQSGTFSGLNLAMFGISSLRLKTLAKTGNKEAAALMEMRKDSNFLLTTILWGNVGTNVLLAMLSDSVMFGAFAFLFSTVVITFCGEIIPQAYFSRHALRVASLLSPVLRFYQVLLYPVAKPSAVFLDKWLGQEGIDYISERELIEGIRLHINSPDSEMSSVEGLGAINFLKLDDLLVTQEGEPVDPDSVIQLPVSQGRPTFPDYTAASDDPFLRQVQASGKRWIIIAGEEGAPLYALDASAFLRAALFSSGKTDPMDHCCAPIVVFNRQTSLADVLGMLKAAHPDDRLEHDLILFWGEDKRIITGADLLGYLMRGITKTAG</sequence>
<dbReference type="GO" id="GO:0010960">
    <property type="term" value="P:magnesium ion homeostasis"/>
    <property type="evidence" value="ECO:0007669"/>
    <property type="project" value="InterPro"/>
</dbReference>
<feature type="transmembrane region" description="Helical" evidence="2">
    <location>
        <begin position="84"/>
        <end position="103"/>
    </location>
</feature>
<feature type="domain" description="CNNM transmembrane" evidence="3">
    <location>
        <begin position="1"/>
        <end position="177"/>
    </location>
</feature>